<name>A0A2P8G8R2_9BACT</name>
<protein>
    <submittedName>
        <fullName evidence="1">Phosphoglycerate kinase</fullName>
    </submittedName>
</protein>
<keyword evidence="2" id="KW-1185">Reference proteome</keyword>
<gene>
    <name evidence="1" type="ORF">CLV60_104312</name>
</gene>
<sequence>MSGLMILVAGPYRSGTNDDPVLMRKNLDYLESVTLQLFRAGHLPVIGEWVALPLLKLAGSKVPGDAPYEEILYPVAGRLLHKCDAILRLKGESKGADEDIRIGRERGLQIYYDLADVPGCG</sequence>
<dbReference type="AlphaFoldDB" id="A0A2P8G8R2"/>
<evidence type="ECO:0000313" key="1">
    <source>
        <dbReference type="EMBL" id="PSL30370.1"/>
    </source>
</evidence>
<dbReference type="GO" id="GO:0016301">
    <property type="term" value="F:kinase activity"/>
    <property type="evidence" value="ECO:0007669"/>
    <property type="project" value="UniProtKB-KW"/>
</dbReference>
<dbReference type="Proteomes" id="UP000241964">
    <property type="component" value="Unassembled WGS sequence"/>
</dbReference>
<evidence type="ECO:0000313" key="2">
    <source>
        <dbReference type="Proteomes" id="UP000241964"/>
    </source>
</evidence>
<accession>A0A2P8G8R2</accession>
<dbReference type="EMBL" id="PYAS01000004">
    <property type="protein sequence ID" value="PSL30370.1"/>
    <property type="molecule type" value="Genomic_DNA"/>
</dbReference>
<reference evidence="1 2" key="1">
    <citation type="submission" date="2018-03" db="EMBL/GenBank/DDBJ databases">
        <title>Genomic Encyclopedia of Archaeal and Bacterial Type Strains, Phase II (KMG-II): from individual species to whole genera.</title>
        <authorList>
            <person name="Goeker M."/>
        </authorList>
    </citation>
    <scope>NUCLEOTIDE SEQUENCE [LARGE SCALE GENOMIC DNA]</scope>
    <source>
        <strain evidence="1 2">DSM 29057</strain>
    </source>
</reference>
<proteinExistence type="predicted"/>
<comment type="caution">
    <text evidence="1">The sequence shown here is derived from an EMBL/GenBank/DDBJ whole genome shotgun (WGS) entry which is preliminary data.</text>
</comment>
<organism evidence="1 2">
    <name type="scientific">Dyadobacter jiangsuensis</name>
    <dbReference type="NCBI Taxonomy" id="1591085"/>
    <lineage>
        <taxon>Bacteria</taxon>
        <taxon>Pseudomonadati</taxon>
        <taxon>Bacteroidota</taxon>
        <taxon>Cytophagia</taxon>
        <taxon>Cytophagales</taxon>
        <taxon>Spirosomataceae</taxon>
        <taxon>Dyadobacter</taxon>
    </lineage>
</organism>
<keyword evidence="1" id="KW-0418">Kinase</keyword>
<keyword evidence="1" id="KW-0808">Transferase</keyword>
<dbReference type="RefSeq" id="WP_106595247.1">
    <property type="nucleotide sequence ID" value="NZ_PYAS01000004.1"/>
</dbReference>
<dbReference type="Gene3D" id="3.40.50.10400">
    <property type="entry name" value="Hypothetical protein PA1492"/>
    <property type="match status" value="1"/>
</dbReference>
<dbReference type="OrthoDB" id="9796022at2"/>